<name>A0A4P6YTB3_9LACO</name>
<gene>
    <name evidence="1" type="ORF">EQG49_05325</name>
</gene>
<protein>
    <submittedName>
        <fullName evidence="1">Uncharacterized protein</fullName>
    </submittedName>
</protein>
<reference evidence="2" key="1">
    <citation type="submission" date="2019-03" db="EMBL/GenBank/DDBJ databases">
        <title>Weissella sp. 26KH-42 Genome sequencing.</title>
        <authorList>
            <person name="Heo J."/>
            <person name="Kim S.-J."/>
            <person name="Kim J.-S."/>
            <person name="Hong S.-B."/>
            <person name="Kwon S.-W."/>
        </authorList>
    </citation>
    <scope>NUCLEOTIDE SEQUENCE [LARGE SCALE GENOMIC DNA]</scope>
    <source>
        <strain evidence="2">26KH-42</strain>
    </source>
</reference>
<dbReference type="Proteomes" id="UP000292886">
    <property type="component" value="Chromosome"/>
</dbReference>
<dbReference type="KEGG" id="wei:EQG49_05325"/>
<evidence type="ECO:0000313" key="1">
    <source>
        <dbReference type="EMBL" id="QBO35920.1"/>
    </source>
</evidence>
<keyword evidence="2" id="KW-1185">Reference proteome</keyword>
<organism evidence="1 2">
    <name type="scientific">Periweissella cryptocerci</name>
    <dbReference type="NCBI Taxonomy" id="2506420"/>
    <lineage>
        <taxon>Bacteria</taxon>
        <taxon>Bacillati</taxon>
        <taxon>Bacillota</taxon>
        <taxon>Bacilli</taxon>
        <taxon>Lactobacillales</taxon>
        <taxon>Lactobacillaceae</taxon>
        <taxon>Periweissella</taxon>
    </lineage>
</organism>
<dbReference type="EMBL" id="CP037940">
    <property type="protein sequence ID" value="QBO35920.1"/>
    <property type="molecule type" value="Genomic_DNA"/>
</dbReference>
<evidence type="ECO:0000313" key="2">
    <source>
        <dbReference type="Proteomes" id="UP000292886"/>
    </source>
</evidence>
<dbReference type="RefSeq" id="WP_133362999.1">
    <property type="nucleotide sequence ID" value="NZ_CP037940.1"/>
</dbReference>
<dbReference type="OrthoDB" id="2146076at2"/>
<proteinExistence type="predicted"/>
<sequence>MAKQSMASIQRFATNLQTVVDTTEETGNNVAPFYEKLATALEADKLADMPKAEFQEIAAEFNDATEVYEANAGRLNGAQAPIKMIGMYSNLKKHYAAYAQACRAMTDSLNVAEQTVDVEAFNAAGSAQEEEMDKVSATIQKMMGQANF</sequence>
<accession>A0A4P6YTB3</accession>
<dbReference type="AlphaFoldDB" id="A0A4P6YTB3"/>